<keyword evidence="3 5" id="KW-0808">Transferase</keyword>
<gene>
    <name evidence="7" type="ORF">KFE25_001306</name>
</gene>
<dbReference type="FunFam" id="3.40.250.10:FF:000001">
    <property type="entry name" value="Sulfurtransferase"/>
    <property type="match status" value="1"/>
</dbReference>
<dbReference type="PANTHER" id="PTHR11364:SF27">
    <property type="entry name" value="SULFURTRANSFERASE"/>
    <property type="match status" value="1"/>
</dbReference>
<dbReference type="FunFam" id="3.40.250.10:FF:000015">
    <property type="entry name" value="Sulfurtransferase"/>
    <property type="match status" value="1"/>
</dbReference>
<evidence type="ECO:0000313" key="7">
    <source>
        <dbReference type="EMBL" id="KAG8461688.1"/>
    </source>
</evidence>
<dbReference type="Gene3D" id="3.40.250.10">
    <property type="entry name" value="Rhodanese-like domain"/>
    <property type="match status" value="2"/>
</dbReference>
<sequence>MLVRRFSSPASWPLLVTPAWLQSRLADPSVAILDCSWYMPAAKRSGRAEFAKESIPGARFFDIDATSDASQDLPHMLPSAGSFERAVAELGIDAAQHIVCYDGAGVFSAPRAWWQFRAFGHRGVSVLDGGLPAWKLDGLATVAGASPPAVRAGAPAWRATSEPSGSLRTLAQMRTIVADGCASSQVVDARAAGRFEGSAPEPRANCVSGHMPGARSLPFTKLLRPLADGSDGTRFASVDELDAAFADARVDLTRPLVMSCGSGMTACVLALAAARLGRDDAAVYDGSWAEWGARTDVPIVTGGP</sequence>
<accession>A0A8J5X8D4</accession>
<evidence type="ECO:0000256" key="1">
    <source>
        <dbReference type="ARBA" id="ARBA00004496"/>
    </source>
</evidence>
<reference evidence="7" key="1">
    <citation type="submission" date="2021-05" db="EMBL/GenBank/DDBJ databases">
        <title>The genome of the haptophyte Pavlova lutheri (Diacronema luteri, Pavlovales) - a model for lipid biosynthesis in eukaryotic algae.</title>
        <authorList>
            <person name="Hulatt C.J."/>
            <person name="Posewitz M.C."/>
        </authorList>
    </citation>
    <scope>NUCLEOTIDE SEQUENCE</scope>
    <source>
        <strain evidence="7">NIVA-4/92</strain>
    </source>
</reference>
<dbReference type="EMBL" id="JAGTXO010000024">
    <property type="protein sequence ID" value="KAG8461688.1"/>
    <property type="molecule type" value="Genomic_DNA"/>
</dbReference>
<evidence type="ECO:0000313" key="8">
    <source>
        <dbReference type="Proteomes" id="UP000751190"/>
    </source>
</evidence>
<comment type="caution">
    <text evidence="7">The sequence shown here is derived from an EMBL/GenBank/DDBJ whole genome shotgun (WGS) entry which is preliminary data.</text>
</comment>
<dbReference type="SUPFAM" id="SSF52821">
    <property type="entry name" value="Rhodanese/Cell cycle control phosphatase"/>
    <property type="match status" value="2"/>
</dbReference>
<feature type="domain" description="Rhodanese" evidence="6">
    <location>
        <begin position="26"/>
        <end position="143"/>
    </location>
</feature>
<dbReference type="Pfam" id="PF00581">
    <property type="entry name" value="Rhodanese"/>
    <property type="match status" value="2"/>
</dbReference>
<dbReference type="PROSITE" id="PS50206">
    <property type="entry name" value="RHODANESE_3"/>
    <property type="match status" value="2"/>
</dbReference>
<name>A0A8J5X8D4_DIALT</name>
<dbReference type="SMART" id="SM00450">
    <property type="entry name" value="RHOD"/>
    <property type="match status" value="2"/>
</dbReference>
<keyword evidence="4" id="KW-0677">Repeat</keyword>
<dbReference type="InterPro" id="IPR001763">
    <property type="entry name" value="Rhodanese-like_dom"/>
</dbReference>
<proteinExistence type="predicted"/>
<dbReference type="InterPro" id="IPR036873">
    <property type="entry name" value="Rhodanese-like_dom_sf"/>
</dbReference>
<comment type="subcellular location">
    <subcellularLocation>
        <location evidence="1">Cytoplasm</location>
    </subcellularLocation>
</comment>
<dbReference type="PANTHER" id="PTHR11364">
    <property type="entry name" value="THIOSULFATE SULFERTANSFERASE"/>
    <property type="match status" value="1"/>
</dbReference>
<evidence type="ECO:0000256" key="5">
    <source>
        <dbReference type="RuleBase" id="RU000507"/>
    </source>
</evidence>
<dbReference type="InterPro" id="IPR001307">
    <property type="entry name" value="Thiosulphate_STrfase_CS"/>
</dbReference>
<dbReference type="OMA" id="NNNWFAS"/>
<keyword evidence="8" id="KW-1185">Reference proteome</keyword>
<dbReference type="OrthoDB" id="270167at2759"/>
<dbReference type="InterPro" id="IPR045078">
    <property type="entry name" value="TST/MPST-like"/>
</dbReference>
<dbReference type="Proteomes" id="UP000751190">
    <property type="component" value="Unassembled WGS sequence"/>
</dbReference>
<dbReference type="AlphaFoldDB" id="A0A8J5X8D4"/>
<evidence type="ECO:0000256" key="4">
    <source>
        <dbReference type="ARBA" id="ARBA00022737"/>
    </source>
</evidence>
<evidence type="ECO:0000256" key="3">
    <source>
        <dbReference type="ARBA" id="ARBA00022679"/>
    </source>
</evidence>
<protein>
    <recommendedName>
        <fullName evidence="5">Sulfurtransferase</fullName>
    </recommendedName>
</protein>
<dbReference type="GO" id="GO:0004792">
    <property type="term" value="F:thiosulfate-cyanide sulfurtransferase activity"/>
    <property type="evidence" value="ECO:0007669"/>
    <property type="project" value="InterPro"/>
</dbReference>
<dbReference type="PROSITE" id="PS00683">
    <property type="entry name" value="RHODANESE_2"/>
    <property type="match status" value="1"/>
</dbReference>
<evidence type="ECO:0000259" key="6">
    <source>
        <dbReference type="PROSITE" id="PS50206"/>
    </source>
</evidence>
<organism evidence="7 8">
    <name type="scientific">Diacronema lutheri</name>
    <name type="common">Unicellular marine alga</name>
    <name type="synonym">Monochrysis lutheri</name>
    <dbReference type="NCBI Taxonomy" id="2081491"/>
    <lineage>
        <taxon>Eukaryota</taxon>
        <taxon>Haptista</taxon>
        <taxon>Haptophyta</taxon>
        <taxon>Pavlovophyceae</taxon>
        <taxon>Pavlovales</taxon>
        <taxon>Pavlovaceae</taxon>
        <taxon>Diacronema</taxon>
    </lineage>
</organism>
<dbReference type="CDD" id="cd01448">
    <property type="entry name" value="TST_Repeat_1"/>
    <property type="match status" value="1"/>
</dbReference>
<dbReference type="CDD" id="cd01449">
    <property type="entry name" value="TST_Repeat_2"/>
    <property type="match status" value="1"/>
</dbReference>
<evidence type="ECO:0000256" key="2">
    <source>
        <dbReference type="ARBA" id="ARBA00022490"/>
    </source>
</evidence>
<dbReference type="GO" id="GO:0005739">
    <property type="term" value="C:mitochondrion"/>
    <property type="evidence" value="ECO:0007669"/>
    <property type="project" value="TreeGrafter"/>
</dbReference>
<feature type="domain" description="Rhodanese" evidence="6">
    <location>
        <begin position="180"/>
        <end position="300"/>
    </location>
</feature>
<keyword evidence="2" id="KW-0963">Cytoplasm</keyword>